<protein>
    <recommendedName>
        <fullName evidence="1">Phage tail collar domain-containing protein</fullName>
    </recommendedName>
</protein>
<keyword evidence="3" id="KW-1185">Reference proteome</keyword>
<evidence type="ECO:0000313" key="3">
    <source>
        <dbReference type="Proteomes" id="UP000259465"/>
    </source>
</evidence>
<dbReference type="Proteomes" id="UP000259465">
    <property type="component" value="Chromosome"/>
</dbReference>
<dbReference type="RefSeq" id="WP_118267633.1">
    <property type="nucleotide sequence ID" value="NZ_CP031968.1"/>
</dbReference>
<dbReference type="KEGG" id="crz:D1345_10685"/>
<gene>
    <name evidence="2" type="ORF">D1345_10685</name>
</gene>
<dbReference type="SUPFAM" id="SSF88874">
    <property type="entry name" value="Receptor-binding domain of short tail fibre protein gp12"/>
    <property type="match status" value="1"/>
</dbReference>
<accession>A0AAD0W9C3</accession>
<proteinExistence type="predicted"/>
<dbReference type="Pfam" id="PF07484">
    <property type="entry name" value="Collar"/>
    <property type="match status" value="1"/>
</dbReference>
<reference evidence="2 3" key="1">
    <citation type="submission" date="2018-08" db="EMBL/GenBank/DDBJ databases">
        <title>Complete genome sequence of JP2-74.</title>
        <authorList>
            <person name="Wu L."/>
        </authorList>
    </citation>
    <scope>NUCLEOTIDE SEQUENCE [LARGE SCALE GENOMIC DNA]</scope>
    <source>
        <strain evidence="2 3">JP2-74</strain>
    </source>
</reference>
<organism evidence="2 3">
    <name type="scientific">Chromobacterium rhizoryzae</name>
    <dbReference type="NCBI Taxonomy" id="1778675"/>
    <lineage>
        <taxon>Bacteria</taxon>
        <taxon>Pseudomonadati</taxon>
        <taxon>Pseudomonadota</taxon>
        <taxon>Betaproteobacteria</taxon>
        <taxon>Neisseriales</taxon>
        <taxon>Chromobacteriaceae</taxon>
        <taxon>Chromobacterium</taxon>
    </lineage>
</organism>
<feature type="domain" description="Phage tail collar" evidence="1">
    <location>
        <begin position="24"/>
        <end position="74"/>
    </location>
</feature>
<dbReference type="Pfam" id="PF02413">
    <property type="entry name" value="Caudo_TAP"/>
    <property type="match status" value="1"/>
</dbReference>
<evidence type="ECO:0000259" key="1">
    <source>
        <dbReference type="Pfam" id="PF07484"/>
    </source>
</evidence>
<dbReference type="InterPro" id="IPR003458">
    <property type="entry name" value="Phage_T4_Gp38_tail_assem"/>
</dbReference>
<dbReference type="InterPro" id="IPR011083">
    <property type="entry name" value="Phage_tail_collar_dom"/>
</dbReference>
<dbReference type="EMBL" id="CP031968">
    <property type="protein sequence ID" value="AXT46628.1"/>
    <property type="molecule type" value="Genomic_DNA"/>
</dbReference>
<dbReference type="AlphaFoldDB" id="A0AAD0W9C3"/>
<evidence type="ECO:0000313" key="2">
    <source>
        <dbReference type="EMBL" id="AXT46628.1"/>
    </source>
</evidence>
<name>A0AAD0W9C3_9NEIS</name>
<dbReference type="InterPro" id="IPR037053">
    <property type="entry name" value="Phage_tail_collar_dom_sf"/>
</dbReference>
<sequence length="304" mass="31759">MLAANIAAGFNAAGRDMKALAAAGQIAYFAGQNPPAGWLRANGAALARDHYAELYSLLGSAFGDGDGVNTFNLPAVSAPAGLMACIRAGGLAAQSPRSVEVHAFQPSTGEYLGVRLADISPNEPGDVLLLPPFSTTTPPPAAGAHQAAVFDSGQWRLVPDYRAARLWSTATAVKVTAQLGQSLADLGATDLPPPFFGVWDGQAWQVDEAARAAADAAAALPEFRYLDDSTRRNALIQQAQQDARQMLLLAYAARKPLEVVALAGAATQAELDLLAAWKRYCNALAKLSQQPGYPATIAWPVPPA</sequence>
<dbReference type="Gene3D" id="3.90.1340.10">
    <property type="entry name" value="Phage tail collar domain"/>
    <property type="match status" value="1"/>
</dbReference>